<dbReference type="GO" id="GO:0006508">
    <property type="term" value="P:proteolysis"/>
    <property type="evidence" value="ECO:0007669"/>
    <property type="project" value="UniProtKB-KW"/>
</dbReference>
<evidence type="ECO:0000256" key="4">
    <source>
        <dbReference type="ARBA" id="ARBA00006641"/>
    </source>
</evidence>
<evidence type="ECO:0000256" key="3">
    <source>
        <dbReference type="ARBA" id="ARBA00004496"/>
    </source>
</evidence>
<evidence type="ECO:0000256" key="8">
    <source>
        <dbReference type="ARBA" id="ARBA00022807"/>
    </source>
</evidence>
<evidence type="ECO:0000256" key="2">
    <source>
        <dbReference type="ARBA" id="ARBA00002280"/>
    </source>
</evidence>
<dbReference type="EMBL" id="CP070496">
    <property type="protein sequence ID" value="QSB04307.1"/>
    <property type="molecule type" value="Genomic_DNA"/>
</dbReference>
<dbReference type="InterPro" id="IPR016125">
    <property type="entry name" value="Peptidase_C15-like"/>
</dbReference>
<keyword evidence="8" id="KW-0788">Thiol protease</keyword>
<dbReference type="InterPro" id="IPR000816">
    <property type="entry name" value="Peptidase_C15"/>
</dbReference>
<sequence>MSLPKVLLTGFEPFGGEQTNPSWEAVELACERLSLPTTAVELPVSFADSALQLREAIATAQPDLVLCLGQAAGRAALTIERVALNLIDAPIPDNAQAQPIDEPVVAQGPAAYFAALPVKACVEASRAVGVPAAASLTAGTYVCNSTFYYLSHLIATEYPSLKGGFIHVPLSPKQGIDGGQATLDPSAVATALVAIVHTALRVDTDIASTGGQTH</sequence>
<name>A0A895XHA6_9ACTN</name>
<evidence type="ECO:0000256" key="9">
    <source>
        <dbReference type="PROSITE-ProRule" id="PRU10076"/>
    </source>
</evidence>
<dbReference type="InterPro" id="IPR036440">
    <property type="entry name" value="Peptidase_C15-like_sf"/>
</dbReference>
<comment type="subcellular location">
    <subcellularLocation>
        <location evidence="3">Cytoplasm</location>
    </subcellularLocation>
</comment>
<evidence type="ECO:0000256" key="1">
    <source>
        <dbReference type="ARBA" id="ARBA00001770"/>
    </source>
</evidence>
<dbReference type="KEGG" id="nav:JQS30_10905"/>
<dbReference type="CDD" id="cd00501">
    <property type="entry name" value="Peptidase_C15"/>
    <property type="match status" value="1"/>
</dbReference>
<evidence type="ECO:0000256" key="7">
    <source>
        <dbReference type="ARBA" id="ARBA00022801"/>
    </source>
</evidence>
<keyword evidence="5" id="KW-0963">Cytoplasm</keyword>
<accession>A0A895XHA6</accession>
<dbReference type="AlphaFoldDB" id="A0A895XHA6"/>
<dbReference type="FunFam" id="3.40.630.20:FF:000001">
    <property type="entry name" value="Pyrrolidone-carboxylate peptidase"/>
    <property type="match status" value="1"/>
</dbReference>
<gene>
    <name evidence="10" type="primary">pcp</name>
    <name evidence="10" type="ORF">JQS30_10905</name>
</gene>
<comment type="catalytic activity">
    <reaction evidence="1 9">
        <text>Release of an N-terminal pyroglutamyl group from a polypeptide, the second amino acid generally not being Pro.</text>
        <dbReference type="EC" id="3.4.19.3"/>
    </reaction>
</comment>
<comment type="function">
    <text evidence="2">Removes 5-oxoproline from various penultimate amino acid residues except L-proline.</text>
</comment>
<dbReference type="Gene3D" id="3.40.630.20">
    <property type="entry name" value="Peptidase C15, pyroglutamyl peptidase I-like"/>
    <property type="match status" value="1"/>
</dbReference>
<dbReference type="PROSITE" id="PS01333">
    <property type="entry name" value="PYRASE_GLU"/>
    <property type="match status" value="1"/>
</dbReference>
<evidence type="ECO:0000256" key="6">
    <source>
        <dbReference type="ARBA" id="ARBA00022670"/>
    </source>
</evidence>
<protein>
    <recommendedName>
        <fullName evidence="9">Pyroglutamyl-peptidase I</fullName>
        <ecNumber evidence="9">3.4.19.3</ecNumber>
    </recommendedName>
</protein>
<dbReference type="GO" id="GO:0005829">
    <property type="term" value="C:cytosol"/>
    <property type="evidence" value="ECO:0007669"/>
    <property type="project" value="InterPro"/>
</dbReference>
<dbReference type="NCBIfam" id="NF009676">
    <property type="entry name" value="PRK13197.1"/>
    <property type="match status" value="1"/>
</dbReference>
<organism evidence="10 11">
    <name type="scientific">Natronoglycomyces albus</name>
    <dbReference type="NCBI Taxonomy" id="2811108"/>
    <lineage>
        <taxon>Bacteria</taxon>
        <taxon>Bacillati</taxon>
        <taxon>Actinomycetota</taxon>
        <taxon>Actinomycetes</taxon>
        <taxon>Glycomycetales</taxon>
        <taxon>Glycomycetaceae</taxon>
        <taxon>Natronoglycomyces</taxon>
    </lineage>
</organism>
<evidence type="ECO:0000313" key="10">
    <source>
        <dbReference type="EMBL" id="QSB04307.1"/>
    </source>
</evidence>
<dbReference type="PIRSF" id="PIRSF015592">
    <property type="entry name" value="Prld-crbxl_pptds"/>
    <property type="match status" value="1"/>
</dbReference>
<dbReference type="InterPro" id="IPR029762">
    <property type="entry name" value="PGP-I_bact-type"/>
</dbReference>
<dbReference type="Proteomes" id="UP000662939">
    <property type="component" value="Chromosome"/>
</dbReference>
<dbReference type="GO" id="GO:0016920">
    <property type="term" value="F:pyroglutamyl-peptidase activity"/>
    <property type="evidence" value="ECO:0007669"/>
    <property type="project" value="UniProtKB-EC"/>
</dbReference>
<evidence type="ECO:0000256" key="5">
    <source>
        <dbReference type="ARBA" id="ARBA00022490"/>
    </source>
</evidence>
<keyword evidence="11" id="KW-1185">Reference proteome</keyword>
<keyword evidence="6" id="KW-0645">Protease</keyword>
<feature type="active site" evidence="9">
    <location>
        <position position="80"/>
    </location>
</feature>
<dbReference type="PRINTS" id="PR00706">
    <property type="entry name" value="PYROGLUPTASE"/>
</dbReference>
<proteinExistence type="inferred from homology"/>
<dbReference type="PANTHER" id="PTHR23402:SF1">
    <property type="entry name" value="PYROGLUTAMYL-PEPTIDASE I"/>
    <property type="match status" value="1"/>
</dbReference>
<dbReference type="NCBIfam" id="TIGR00504">
    <property type="entry name" value="pyro_pdase"/>
    <property type="match status" value="1"/>
</dbReference>
<dbReference type="PANTHER" id="PTHR23402">
    <property type="entry name" value="PROTEASE FAMILY C15 PYROGLUTAMYL-PEPTIDASE I-RELATED"/>
    <property type="match status" value="1"/>
</dbReference>
<keyword evidence="7 10" id="KW-0378">Hydrolase</keyword>
<dbReference type="EC" id="3.4.19.3" evidence="9"/>
<comment type="similarity">
    <text evidence="4">Belongs to the peptidase C15 family.</text>
</comment>
<dbReference type="Pfam" id="PF01470">
    <property type="entry name" value="Peptidase_C15"/>
    <property type="match status" value="1"/>
</dbReference>
<evidence type="ECO:0000313" key="11">
    <source>
        <dbReference type="Proteomes" id="UP000662939"/>
    </source>
</evidence>
<reference evidence="10" key="1">
    <citation type="submission" date="2021-02" db="EMBL/GenBank/DDBJ databases">
        <title>Natronoglycomyces albus gen. nov., sp. nov, a haloalkaliphilic actinobacterium from a soda solonchak soil.</title>
        <authorList>
            <person name="Sorokin D.Y."/>
            <person name="Khijniak T.V."/>
            <person name="Zakharycheva A.P."/>
            <person name="Boueva O.V."/>
            <person name="Ariskina E.V."/>
            <person name="Hahnke R.L."/>
            <person name="Bunk B."/>
            <person name="Sproer C."/>
            <person name="Schumann P."/>
            <person name="Evtushenko L.I."/>
            <person name="Kublanov I.V."/>
        </authorList>
    </citation>
    <scope>NUCLEOTIDE SEQUENCE</scope>
    <source>
        <strain evidence="10">DSM 106290</strain>
    </source>
</reference>
<dbReference type="InterPro" id="IPR033693">
    <property type="entry name" value="PGPEP1_Glu_AS"/>
</dbReference>
<dbReference type="SUPFAM" id="SSF53182">
    <property type="entry name" value="Pyrrolidone carboxyl peptidase (pyroglutamate aminopeptidase)"/>
    <property type="match status" value="1"/>
</dbReference>